<dbReference type="CDD" id="cd00038">
    <property type="entry name" value="CAP_ED"/>
    <property type="match status" value="1"/>
</dbReference>
<evidence type="ECO:0000256" key="12">
    <source>
        <dbReference type="ARBA" id="ARBA00037198"/>
    </source>
</evidence>
<dbReference type="GeneTree" id="ENSGT00940000154704"/>
<sequence>MGTLRDLQFALQLKIEELRQRDTLIDELELELDAKDDLIRRLQGELDRYRATITPPESSGAIEGHSAQCEEIQRTRRKTILSKPLTQDPRQRALATLKSYNKSQQSQELIQTSFLENDFLKNLESGQILAIMDCMYPTTVNQGCCVIQEGDSGTLAYVLEEGKMEMTKDAKKLLTIEPGKVFGELALLYSCTYTYTISGTGALCMECCVVWLFYSFCNNS</sequence>
<dbReference type="GO" id="GO:0030552">
    <property type="term" value="F:cAMP binding"/>
    <property type="evidence" value="ECO:0007669"/>
    <property type="project" value="UniProtKB-KW"/>
</dbReference>
<dbReference type="AlphaFoldDB" id="A0A8C7GMA7"/>
<keyword evidence="7" id="KW-0116">cAMP-binding</keyword>
<accession>A0A8C7GMA7</accession>
<evidence type="ECO:0000256" key="2">
    <source>
        <dbReference type="ARBA" id="ARBA00004496"/>
    </source>
</evidence>
<dbReference type="InterPro" id="IPR018490">
    <property type="entry name" value="cNMP-bd_dom_sf"/>
</dbReference>
<keyword evidence="9" id="KW-0547">Nucleotide-binding</keyword>
<comment type="subcellular location">
    <subcellularLocation>
        <location evidence="1">Cell membrane</location>
    </subcellularLocation>
    <subcellularLocation>
        <location evidence="2">Cytoplasm</location>
    </subcellularLocation>
</comment>
<keyword evidence="6" id="KW-0597">Phosphoprotein</keyword>
<keyword evidence="11" id="KW-0114">cAMP</keyword>
<dbReference type="PROSITE" id="PS50042">
    <property type="entry name" value="CNMP_BINDING_3"/>
    <property type="match status" value="1"/>
</dbReference>
<keyword evidence="14" id="KW-0175">Coiled coil</keyword>
<comment type="similarity">
    <text evidence="3">Belongs to the cAMP-dependent kinase regulatory chain family.</text>
</comment>
<dbReference type="SUPFAM" id="SSF51206">
    <property type="entry name" value="cAMP-binding domain-like"/>
    <property type="match status" value="1"/>
</dbReference>
<evidence type="ECO:0000256" key="8">
    <source>
        <dbReference type="ARBA" id="ARBA00022737"/>
    </source>
</evidence>
<evidence type="ECO:0000256" key="10">
    <source>
        <dbReference type="ARBA" id="ARBA00023136"/>
    </source>
</evidence>
<evidence type="ECO:0000313" key="16">
    <source>
        <dbReference type="Ensembl" id="ENSOKIP00005043652.1"/>
    </source>
</evidence>
<protein>
    <recommendedName>
        <fullName evidence="13">cAMP-dependent protein kinase type II-alpha regulatory subunit</fullName>
    </recommendedName>
</protein>
<feature type="coiled-coil region" evidence="14">
    <location>
        <begin position="25"/>
        <end position="52"/>
    </location>
</feature>
<reference evidence="16" key="2">
    <citation type="submission" date="2025-09" db="UniProtKB">
        <authorList>
            <consortium name="Ensembl"/>
        </authorList>
    </citation>
    <scope>IDENTIFICATION</scope>
</reference>
<dbReference type="FunFam" id="1.20.5.170:FF:000046">
    <property type="entry name" value="cGMP-dependent protein kinase 1"/>
    <property type="match status" value="1"/>
</dbReference>
<evidence type="ECO:0000256" key="1">
    <source>
        <dbReference type="ARBA" id="ARBA00004236"/>
    </source>
</evidence>
<dbReference type="Pfam" id="PF00027">
    <property type="entry name" value="cNMP_binding"/>
    <property type="match status" value="1"/>
</dbReference>
<dbReference type="PANTHER" id="PTHR11635">
    <property type="entry name" value="CAMP-DEPENDENT PROTEIN KINASE REGULATORY CHAIN"/>
    <property type="match status" value="1"/>
</dbReference>
<dbReference type="GO" id="GO:0005886">
    <property type="term" value="C:plasma membrane"/>
    <property type="evidence" value="ECO:0007669"/>
    <property type="project" value="UniProtKB-SubCell"/>
</dbReference>
<dbReference type="PANTHER" id="PTHR11635:SF153">
    <property type="entry name" value="CAMP-DEPENDENT PROTEIN KINASE TYPE II-ALPHA REGULATORY SUBUNIT"/>
    <property type="match status" value="1"/>
</dbReference>
<dbReference type="Ensembl" id="ENSOKIT00005045992.1">
    <property type="protein sequence ID" value="ENSOKIP00005043652.1"/>
    <property type="gene ID" value="ENSOKIG00005018382.1"/>
</dbReference>
<dbReference type="GO" id="GO:0005829">
    <property type="term" value="C:cytosol"/>
    <property type="evidence" value="ECO:0007669"/>
    <property type="project" value="TreeGrafter"/>
</dbReference>
<evidence type="ECO:0000256" key="9">
    <source>
        <dbReference type="ARBA" id="ARBA00022741"/>
    </source>
</evidence>
<dbReference type="GO" id="GO:0004862">
    <property type="term" value="F:cAMP-dependent protein kinase inhibitor activity"/>
    <property type="evidence" value="ECO:0007669"/>
    <property type="project" value="TreeGrafter"/>
</dbReference>
<dbReference type="SMART" id="SM00100">
    <property type="entry name" value="cNMP"/>
    <property type="match status" value="1"/>
</dbReference>
<evidence type="ECO:0000256" key="14">
    <source>
        <dbReference type="SAM" id="Coils"/>
    </source>
</evidence>
<dbReference type="Proteomes" id="UP000694557">
    <property type="component" value="Unassembled WGS sequence"/>
</dbReference>
<evidence type="ECO:0000256" key="13">
    <source>
        <dbReference type="ARBA" id="ARBA00041039"/>
    </source>
</evidence>
<keyword evidence="17" id="KW-1185">Reference proteome</keyword>
<name>A0A8C7GMA7_ONCKI</name>
<dbReference type="InterPro" id="IPR000595">
    <property type="entry name" value="cNMP-bd_dom"/>
</dbReference>
<evidence type="ECO:0000256" key="5">
    <source>
        <dbReference type="ARBA" id="ARBA00022490"/>
    </source>
</evidence>
<reference evidence="16" key="1">
    <citation type="submission" date="2025-08" db="UniProtKB">
        <authorList>
            <consortium name="Ensembl"/>
        </authorList>
    </citation>
    <scope>IDENTIFICATION</scope>
</reference>
<comment type="function">
    <text evidence="12">Regulatory subunit of the cAMP-dependent protein kinases involved in cAMP signaling in cells. Type II regulatory chains mediate membrane association by binding to anchoring proteins, including the MAP2 kinase.</text>
</comment>
<evidence type="ECO:0000313" key="17">
    <source>
        <dbReference type="Proteomes" id="UP000694557"/>
    </source>
</evidence>
<keyword evidence="5" id="KW-0963">Cytoplasm</keyword>
<organism evidence="16 17">
    <name type="scientific">Oncorhynchus kisutch</name>
    <name type="common">Coho salmon</name>
    <name type="synonym">Salmo kisutch</name>
    <dbReference type="NCBI Taxonomy" id="8019"/>
    <lineage>
        <taxon>Eukaryota</taxon>
        <taxon>Metazoa</taxon>
        <taxon>Chordata</taxon>
        <taxon>Craniata</taxon>
        <taxon>Vertebrata</taxon>
        <taxon>Euteleostomi</taxon>
        <taxon>Actinopterygii</taxon>
        <taxon>Neopterygii</taxon>
        <taxon>Teleostei</taxon>
        <taxon>Protacanthopterygii</taxon>
        <taxon>Salmoniformes</taxon>
        <taxon>Salmonidae</taxon>
        <taxon>Salmoninae</taxon>
        <taxon>Oncorhynchus</taxon>
    </lineage>
</organism>
<proteinExistence type="inferred from homology"/>
<evidence type="ECO:0000256" key="6">
    <source>
        <dbReference type="ARBA" id="ARBA00022553"/>
    </source>
</evidence>
<evidence type="ECO:0000256" key="4">
    <source>
        <dbReference type="ARBA" id="ARBA00022475"/>
    </source>
</evidence>
<evidence type="ECO:0000256" key="3">
    <source>
        <dbReference type="ARBA" id="ARBA00005753"/>
    </source>
</evidence>
<feature type="domain" description="Cyclic nucleotide-binding" evidence="15">
    <location>
        <begin position="119"/>
        <end position="197"/>
    </location>
</feature>
<keyword evidence="4" id="KW-1003">Cell membrane</keyword>
<dbReference type="Gene3D" id="2.60.120.10">
    <property type="entry name" value="Jelly Rolls"/>
    <property type="match status" value="1"/>
</dbReference>
<dbReference type="CDD" id="cd12086">
    <property type="entry name" value="DD_cGKI-beta"/>
    <property type="match status" value="1"/>
</dbReference>
<dbReference type="GO" id="GO:0005952">
    <property type="term" value="C:cAMP-dependent protein kinase complex"/>
    <property type="evidence" value="ECO:0007669"/>
    <property type="project" value="InterPro"/>
</dbReference>
<gene>
    <name evidence="16" type="primary">LOC109871988</name>
</gene>
<evidence type="ECO:0000259" key="15">
    <source>
        <dbReference type="PROSITE" id="PS50042"/>
    </source>
</evidence>
<dbReference type="InterPro" id="IPR014710">
    <property type="entry name" value="RmlC-like_jellyroll"/>
</dbReference>
<keyword evidence="10" id="KW-0472">Membrane</keyword>
<dbReference type="Gene3D" id="1.20.5.170">
    <property type="match status" value="1"/>
</dbReference>
<dbReference type="InterPro" id="IPR050503">
    <property type="entry name" value="cAMP-dep_PK_reg_su-like"/>
</dbReference>
<evidence type="ECO:0000256" key="11">
    <source>
        <dbReference type="ARBA" id="ARBA00023149"/>
    </source>
</evidence>
<dbReference type="GO" id="GO:0034236">
    <property type="term" value="F:protein kinase A catalytic subunit binding"/>
    <property type="evidence" value="ECO:0007669"/>
    <property type="project" value="TreeGrafter"/>
</dbReference>
<keyword evidence="8" id="KW-0677">Repeat</keyword>
<evidence type="ECO:0000256" key="7">
    <source>
        <dbReference type="ARBA" id="ARBA00022566"/>
    </source>
</evidence>